<evidence type="ECO:0000259" key="2">
    <source>
        <dbReference type="Pfam" id="PF02036"/>
    </source>
</evidence>
<feature type="coiled-coil region" evidence="1">
    <location>
        <begin position="199"/>
        <end position="226"/>
    </location>
</feature>
<name>A4U3K7_9PROT</name>
<reference evidence="3" key="1">
    <citation type="journal article" date="2007" name="J. Bacteriol.">
        <title>Comparative genome analysis of four magnetotactic bacteria reveals a complex set of group-specific genes implicated in magnetosome biomineralization and function.</title>
        <authorList>
            <person name="Richter M."/>
            <person name="Kube M."/>
            <person name="Bazylinski D.A."/>
            <person name="Lombardot T."/>
            <person name="Gloeckner F.O."/>
            <person name="Reinhardt R."/>
            <person name="Schueler D."/>
        </authorList>
    </citation>
    <scope>NUCLEOTIDE SEQUENCE</scope>
    <source>
        <strain evidence="3">MSR-1</strain>
    </source>
</reference>
<protein>
    <submittedName>
        <fullName evidence="3">Lipid carrier protein</fullName>
    </submittedName>
</protein>
<organism evidence="3">
    <name type="scientific">Magnetospirillum gryphiswaldense</name>
    <dbReference type="NCBI Taxonomy" id="55518"/>
    <lineage>
        <taxon>Bacteria</taxon>
        <taxon>Pseudomonadati</taxon>
        <taxon>Pseudomonadota</taxon>
        <taxon>Alphaproteobacteria</taxon>
        <taxon>Rhodospirillales</taxon>
        <taxon>Rhodospirillaceae</taxon>
        <taxon>Magnetospirillum</taxon>
    </lineage>
</organism>
<dbReference type="EMBL" id="CU459003">
    <property type="protein sequence ID" value="CAM77464.1"/>
    <property type="molecule type" value="Genomic_DNA"/>
</dbReference>
<sequence length="226" mass="24551">MMEGQFRPGTKPMTPPFSPVLLLGLALRPVRPAVLQPLFDAMLRLVRSRHPDILERLEAYGDRIVCIDPVDLPFALLLEPNPEQPRLTVRRFVDADEVHATIRGPLETLIALAEGKVDGDALFFSRQLVVEGDTEVVVALRNAIDGAGIDLVADLASTLGPLANPAQRAATGMLEMLSSLRGSVETVRQALIAPAMQNATARDARLAELEDEVKALRKAARRGIGR</sequence>
<dbReference type="SUPFAM" id="SSF55718">
    <property type="entry name" value="SCP-like"/>
    <property type="match status" value="1"/>
</dbReference>
<feature type="domain" description="SCP2" evidence="2">
    <location>
        <begin position="50"/>
        <end position="144"/>
    </location>
</feature>
<dbReference type="InterPro" id="IPR003033">
    <property type="entry name" value="SCP2_sterol-bd_dom"/>
</dbReference>
<dbReference type="AlphaFoldDB" id="A4U3K7"/>
<evidence type="ECO:0000256" key="1">
    <source>
        <dbReference type="SAM" id="Coils"/>
    </source>
</evidence>
<keyword evidence="1" id="KW-0175">Coiled coil</keyword>
<evidence type="ECO:0000313" key="3">
    <source>
        <dbReference type="EMBL" id="CAM77464.1"/>
    </source>
</evidence>
<dbReference type="InterPro" id="IPR036527">
    <property type="entry name" value="SCP2_sterol-bd_dom_sf"/>
</dbReference>
<gene>
    <name evidence="3" type="ORF">MGR_2894</name>
</gene>
<proteinExistence type="predicted"/>
<accession>A4U3K7</accession>
<dbReference type="Pfam" id="PF02036">
    <property type="entry name" value="SCP2"/>
    <property type="match status" value="1"/>
</dbReference>